<name>A0ABR4CUS1_9HELO</name>
<gene>
    <name evidence="2" type="ORF">VTL71DRAFT_10661</name>
</gene>
<evidence type="ECO:0000313" key="3">
    <source>
        <dbReference type="Proteomes" id="UP001595075"/>
    </source>
</evidence>
<evidence type="ECO:0000313" key="2">
    <source>
        <dbReference type="EMBL" id="KAL2073337.1"/>
    </source>
</evidence>
<feature type="region of interest" description="Disordered" evidence="1">
    <location>
        <begin position="44"/>
        <end position="86"/>
    </location>
</feature>
<organism evidence="2 3">
    <name type="scientific">Oculimacula yallundae</name>
    <dbReference type="NCBI Taxonomy" id="86028"/>
    <lineage>
        <taxon>Eukaryota</taxon>
        <taxon>Fungi</taxon>
        <taxon>Dikarya</taxon>
        <taxon>Ascomycota</taxon>
        <taxon>Pezizomycotina</taxon>
        <taxon>Leotiomycetes</taxon>
        <taxon>Helotiales</taxon>
        <taxon>Ploettnerulaceae</taxon>
        <taxon>Oculimacula</taxon>
    </lineage>
</organism>
<evidence type="ECO:0000256" key="1">
    <source>
        <dbReference type="SAM" id="MobiDB-lite"/>
    </source>
</evidence>
<keyword evidence="3" id="KW-1185">Reference proteome</keyword>
<accession>A0ABR4CUS1</accession>
<dbReference type="EMBL" id="JAZHXI010000003">
    <property type="protein sequence ID" value="KAL2073337.1"/>
    <property type="molecule type" value="Genomic_DNA"/>
</dbReference>
<dbReference type="Proteomes" id="UP001595075">
    <property type="component" value="Unassembled WGS sequence"/>
</dbReference>
<comment type="caution">
    <text evidence="2">The sequence shown here is derived from an EMBL/GenBank/DDBJ whole genome shotgun (WGS) entry which is preliminary data.</text>
</comment>
<proteinExistence type="predicted"/>
<sequence length="86" mass="9553">MEELKSKMRQKLDRGKAKHRKCKIPFSLIIERFLVALALAQAQAGQTGDRTGQDRAHESQGMGEGEGGNNPAQILECPADYRARPF</sequence>
<reference evidence="2 3" key="1">
    <citation type="journal article" date="2024" name="Commun. Biol.">
        <title>Comparative genomic analysis of thermophilic fungi reveals convergent evolutionary adaptations and gene losses.</title>
        <authorList>
            <person name="Steindorff A.S."/>
            <person name="Aguilar-Pontes M.V."/>
            <person name="Robinson A.J."/>
            <person name="Andreopoulos B."/>
            <person name="LaButti K."/>
            <person name="Kuo A."/>
            <person name="Mondo S."/>
            <person name="Riley R."/>
            <person name="Otillar R."/>
            <person name="Haridas S."/>
            <person name="Lipzen A."/>
            <person name="Grimwood J."/>
            <person name="Schmutz J."/>
            <person name="Clum A."/>
            <person name="Reid I.D."/>
            <person name="Moisan M.C."/>
            <person name="Butler G."/>
            <person name="Nguyen T.T.M."/>
            <person name="Dewar K."/>
            <person name="Conant G."/>
            <person name="Drula E."/>
            <person name="Henrissat B."/>
            <person name="Hansel C."/>
            <person name="Singer S."/>
            <person name="Hutchinson M.I."/>
            <person name="de Vries R.P."/>
            <person name="Natvig D.O."/>
            <person name="Powell A.J."/>
            <person name="Tsang A."/>
            <person name="Grigoriev I.V."/>
        </authorList>
    </citation>
    <scope>NUCLEOTIDE SEQUENCE [LARGE SCALE GENOMIC DNA]</scope>
    <source>
        <strain evidence="2 3">CBS 494.80</strain>
    </source>
</reference>
<protein>
    <submittedName>
        <fullName evidence="2">Uncharacterized protein</fullName>
    </submittedName>
</protein>